<evidence type="ECO:0000313" key="2">
    <source>
        <dbReference type="Proteomes" id="UP000250235"/>
    </source>
</evidence>
<keyword evidence="2" id="KW-1185">Reference proteome</keyword>
<gene>
    <name evidence="1" type="ORF">F511_19790</name>
</gene>
<sequence>MVSATIEPRTAAPLRSSVEPCLAMVQAVARPRGMVGPGDGPVGEVPMKVDRNSVAERMRSTLEYKISHTGKVLSKLVARYLPMACAVDLIVL</sequence>
<evidence type="ECO:0000313" key="1">
    <source>
        <dbReference type="EMBL" id="KZV26493.1"/>
    </source>
</evidence>
<reference evidence="1 2" key="1">
    <citation type="journal article" date="2015" name="Proc. Natl. Acad. Sci. U.S.A.">
        <title>The resurrection genome of Boea hygrometrica: A blueprint for survival of dehydration.</title>
        <authorList>
            <person name="Xiao L."/>
            <person name="Yang G."/>
            <person name="Zhang L."/>
            <person name="Yang X."/>
            <person name="Zhao S."/>
            <person name="Ji Z."/>
            <person name="Zhou Q."/>
            <person name="Hu M."/>
            <person name="Wang Y."/>
            <person name="Chen M."/>
            <person name="Xu Y."/>
            <person name="Jin H."/>
            <person name="Xiao X."/>
            <person name="Hu G."/>
            <person name="Bao F."/>
            <person name="Hu Y."/>
            <person name="Wan P."/>
            <person name="Li L."/>
            <person name="Deng X."/>
            <person name="Kuang T."/>
            <person name="Xiang C."/>
            <person name="Zhu J.K."/>
            <person name="Oliver M.J."/>
            <person name="He Y."/>
        </authorList>
    </citation>
    <scope>NUCLEOTIDE SEQUENCE [LARGE SCALE GENOMIC DNA]</scope>
    <source>
        <strain evidence="2">cv. XS01</strain>
    </source>
</reference>
<dbReference type="AlphaFoldDB" id="A0A2Z7AYF2"/>
<protein>
    <submittedName>
        <fullName evidence="1">Uncharacterized protein</fullName>
    </submittedName>
</protein>
<dbReference type="Proteomes" id="UP000250235">
    <property type="component" value="Unassembled WGS sequence"/>
</dbReference>
<name>A0A2Z7AYF2_9LAMI</name>
<organism evidence="1 2">
    <name type="scientific">Dorcoceras hygrometricum</name>
    <dbReference type="NCBI Taxonomy" id="472368"/>
    <lineage>
        <taxon>Eukaryota</taxon>
        <taxon>Viridiplantae</taxon>
        <taxon>Streptophyta</taxon>
        <taxon>Embryophyta</taxon>
        <taxon>Tracheophyta</taxon>
        <taxon>Spermatophyta</taxon>
        <taxon>Magnoliopsida</taxon>
        <taxon>eudicotyledons</taxon>
        <taxon>Gunneridae</taxon>
        <taxon>Pentapetalae</taxon>
        <taxon>asterids</taxon>
        <taxon>lamiids</taxon>
        <taxon>Lamiales</taxon>
        <taxon>Gesneriaceae</taxon>
        <taxon>Didymocarpoideae</taxon>
        <taxon>Trichosporeae</taxon>
        <taxon>Loxocarpinae</taxon>
        <taxon>Dorcoceras</taxon>
    </lineage>
</organism>
<dbReference type="EMBL" id="KV011221">
    <property type="protein sequence ID" value="KZV26493.1"/>
    <property type="molecule type" value="Genomic_DNA"/>
</dbReference>
<accession>A0A2Z7AYF2</accession>
<proteinExistence type="predicted"/>